<comment type="caution">
    <text evidence="1">The sequence shown here is derived from an EMBL/GenBank/DDBJ whole genome shotgun (WGS) entry which is preliminary data.</text>
</comment>
<dbReference type="EMBL" id="LHQL01000014">
    <property type="protein sequence ID" value="OOQ47290.1"/>
    <property type="molecule type" value="Genomic_DNA"/>
</dbReference>
<sequence>MCRDKRTTKQVQGAITAGARLAHQIESDPMSTPQQRDLANKLHDQINTELTELDHRRNH</sequence>
<gene>
    <name evidence="1" type="ORF">AFM16_31615</name>
</gene>
<keyword evidence="2" id="KW-1185">Reference proteome</keyword>
<name>A0ABX3LA28_STRAT</name>
<dbReference type="Proteomes" id="UP000190306">
    <property type="component" value="Chromosome"/>
</dbReference>
<evidence type="ECO:0000313" key="1">
    <source>
        <dbReference type="EMBL" id="OOQ47290.1"/>
    </source>
</evidence>
<accession>A0ABX3LA28</accession>
<reference evidence="1 2" key="1">
    <citation type="submission" date="2015-07" db="EMBL/GenBank/DDBJ databases">
        <title>Draft Genome Sequence of Streptomyces antibioticus, IMRU 3720 reveals insights in the evolution of actinomycin biosynthetic gene clusters in Streptomyces.</title>
        <authorList>
            <person name="Crnovcic I."/>
            <person name="Ruckert C."/>
            <person name="Kalinowksi J."/>
            <person name="Keller U."/>
        </authorList>
    </citation>
    <scope>NUCLEOTIDE SEQUENCE [LARGE SCALE GENOMIC DNA]</scope>
    <source>
        <strain evidence="1 2">DSM 41481</strain>
    </source>
</reference>
<organism evidence="1 2">
    <name type="scientific">Streptomyces antibioticus</name>
    <dbReference type="NCBI Taxonomy" id="1890"/>
    <lineage>
        <taxon>Bacteria</taxon>
        <taxon>Bacillati</taxon>
        <taxon>Actinomycetota</taxon>
        <taxon>Actinomycetes</taxon>
        <taxon>Kitasatosporales</taxon>
        <taxon>Streptomycetaceae</taxon>
        <taxon>Streptomyces</taxon>
    </lineage>
</organism>
<evidence type="ECO:0000313" key="2">
    <source>
        <dbReference type="Proteomes" id="UP000190306"/>
    </source>
</evidence>
<protein>
    <submittedName>
        <fullName evidence="1">Uncharacterized protein</fullName>
    </submittedName>
</protein>
<proteinExistence type="predicted"/>